<dbReference type="EC" id="1.-.-.-" evidence="1"/>
<reference evidence="2" key="1">
    <citation type="journal article" date="2019" name="Int. J. Syst. Evol. Microbiol.">
        <title>The Global Catalogue of Microorganisms (GCM) 10K type strain sequencing project: providing services to taxonomists for standard genome sequencing and annotation.</title>
        <authorList>
            <consortium name="The Broad Institute Genomics Platform"/>
            <consortium name="The Broad Institute Genome Sequencing Center for Infectious Disease"/>
            <person name="Wu L."/>
            <person name="Ma J."/>
        </authorList>
    </citation>
    <scope>NUCLEOTIDE SEQUENCE [LARGE SCALE GENOMIC DNA]</scope>
    <source>
        <strain evidence="2">CGMCC 1.15180</strain>
    </source>
</reference>
<protein>
    <submittedName>
        <fullName evidence="1">SDR family NAD(P)-dependent oxidoreductase</fullName>
        <ecNumber evidence="1">1.-.-.-</ecNumber>
    </submittedName>
</protein>
<dbReference type="GO" id="GO:0016491">
    <property type="term" value="F:oxidoreductase activity"/>
    <property type="evidence" value="ECO:0007669"/>
    <property type="project" value="UniProtKB-KW"/>
</dbReference>
<comment type="caution">
    <text evidence="1">The sequence shown here is derived from an EMBL/GenBank/DDBJ whole genome shotgun (WGS) entry which is preliminary data.</text>
</comment>
<organism evidence="1 2">
    <name type="scientific">Streptomyces ochraceiscleroticus</name>
    <dbReference type="NCBI Taxonomy" id="47761"/>
    <lineage>
        <taxon>Bacteria</taxon>
        <taxon>Bacillati</taxon>
        <taxon>Actinomycetota</taxon>
        <taxon>Actinomycetes</taxon>
        <taxon>Kitasatosporales</taxon>
        <taxon>Streptomycetaceae</taxon>
        <taxon>Streptomyces</taxon>
    </lineage>
</organism>
<evidence type="ECO:0000313" key="1">
    <source>
        <dbReference type="EMBL" id="MFC6062539.1"/>
    </source>
</evidence>
<gene>
    <name evidence="1" type="ORF">ACFP4F_08255</name>
</gene>
<dbReference type="PANTHER" id="PTHR43431:SF7">
    <property type="entry name" value="OXIDOREDUCTASE, SHORT CHAIN DEHYDROGENASE_REDUCTASE FAMILY (AFU_ORTHOLOGUE AFUA_5G14000)"/>
    <property type="match status" value="1"/>
</dbReference>
<name>A0ABW1MFH7_9ACTN</name>
<keyword evidence="1" id="KW-0560">Oxidoreductase</keyword>
<dbReference type="Proteomes" id="UP001596139">
    <property type="component" value="Unassembled WGS sequence"/>
</dbReference>
<sequence>MAKTLVVIGAGPGRGMGVARAFGRHGYRVGLIARTKDRLDAQVAELAGLDIPAAAFPADIRDRDALAAALAQATEALGPVDVLDYAPGPSGPVTHAAQTTAASATAQLGLYILGAVTAVGQVLPDMLNRGSGTLLITTGAAATTPAPSQANTGLAMAALHHYARSLHAELHPQGIHVSAVTLTAPPTTTTESDSVGARYYALHESRTPAEATIGPMGTVTSHSSG</sequence>
<keyword evidence="2" id="KW-1185">Reference proteome</keyword>
<dbReference type="InterPro" id="IPR036291">
    <property type="entry name" value="NAD(P)-bd_dom_sf"/>
</dbReference>
<dbReference type="PANTHER" id="PTHR43431">
    <property type="entry name" value="OXIDOREDUCTASE, SHORT CHAIN DEHYDROGENASE/REDUCTASE FAMILY (AFU_ORTHOLOGUE AFUA_5G14000)"/>
    <property type="match status" value="1"/>
</dbReference>
<evidence type="ECO:0000313" key="2">
    <source>
        <dbReference type="Proteomes" id="UP001596139"/>
    </source>
</evidence>
<dbReference type="SUPFAM" id="SSF51735">
    <property type="entry name" value="NAD(P)-binding Rossmann-fold domains"/>
    <property type="match status" value="1"/>
</dbReference>
<dbReference type="EMBL" id="JBHSPX010000003">
    <property type="protein sequence ID" value="MFC6062539.1"/>
    <property type="molecule type" value="Genomic_DNA"/>
</dbReference>
<dbReference type="Gene3D" id="3.40.50.720">
    <property type="entry name" value="NAD(P)-binding Rossmann-like Domain"/>
    <property type="match status" value="1"/>
</dbReference>
<dbReference type="RefSeq" id="WP_031062379.1">
    <property type="nucleotide sequence ID" value="NZ_JBHSPX010000003.1"/>
</dbReference>
<accession>A0ABW1MFH7</accession>
<dbReference type="Pfam" id="PF00106">
    <property type="entry name" value="adh_short"/>
    <property type="match status" value="1"/>
</dbReference>
<proteinExistence type="predicted"/>
<dbReference type="InterPro" id="IPR002347">
    <property type="entry name" value="SDR_fam"/>
</dbReference>